<dbReference type="CDD" id="cd00338">
    <property type="entry name" value="Ser_Recombinase"/>
    <property type="match status" value="1"/>
</dbReference>
<dbReference type="Proteomes" id="UP000317940">
    <property type="component" value="Unassembled WGS sequence"/>
</dbReference>
<dbReference type="EMBL" id="VIWT01000006">
    <property type="protein sequence ID" value="TWF72868.1"/>
    <property type="molecule type" value="Genomic_DNA"/>
</dbReference>
<dbReference type="InterPro" id="IPR036162">
    <property type="entry name" value="Resolvase-like_N_sf"/>
</dbReference>
<dbReference type="Gene3D" id="3.40.50.1390">
    <property type="entry name" value="Resolvase, N-terminal catalytic domain"/>
    <property type="match status" value="1"/>
</dbReference>
<evidence type="ECO:0000313" key="3">
    <source>
        <dbReference type="EMBL" id="TWF72868.1"/>
    </source>
</evidence>
<protein>
    <submittedName>
        <fullName evidence="3">Resolvase-like protein</fullName>
    </submittedName>
</protein>
<evidence type="ECO:0000259" key="2">
    <source>
        <dbReference type="SMART" id="SM00857"/>
    </source>
</evidence>
<dbReference type="GO" id="GO:0003677">
    <property type="term" value="F:DNA binding"/>
    <property type="evidence" value="ECO:0007669"/>
    <property type="project" value="InterPro"/>
</dbReference>
<dbReference type="SUPFAM" id="SSF53041">
    <property type="entry name" value="Resolvase-like"/>
    <property type="match status" value="1"/>
</dbReference>
<comment type="caution">
    <text evidence="3">The sequence shown here is derived from an EMBL/GenBank/DDBJ whole genome shotgun (WGS) entry which is preliminary data.</text>
</comment>
<organism evidence="3 4">
    <name type="scientific">Kitasatospora viridis</name>
    <dbReference type="NCBI Taxonomy" id="281105"/>
    <lineage>
        <taxon>Bacteria</taxon>
        <taxon>Bacillati</taxon>
        <taxon>Actinomycetota</taxon>
        <taxon>Actinomycetes</taxon>
        <taxon>Kitasatosporales</taxon>
        <taxon>Streptomycetaceae</taxon>
        <taxon>Kitasatospora</taxon>
    </lineage>
</organism>
<dbReference type="AlphaFoldDB" id="A0A561SDE2"/>
<sequence length="336" mass="36897">MTEPIALLDAPFDWDGVEIPAHARGGRVTLNLYDELSKFVPRRPGVYLRISSDRFGLEAGVDRQLEDAEDTRSRLRWGPFAKVYKENDTSAFKKRKITRSDGSVDWVVIRPEFRRLLADLAAGVIDGVIFYDLDRLVRQPRDLEDLIDIVEHTQRPVVGATGGRMNLINDSDRHMARLMCVMALKSSEDTARRVARSKPSRMSFDVVAAPDLLVEPFLRVVRPDRLPDRAGERGEGEQVLASVLQVLGCFGESLVEGGEHSGHLLADGLRVGLFEDDPQQGRGPGLGGLGDLREQIPGVVRSASLPGCPGQGRSDRVHQSCVGVGDDEPPGGSSWS</sequence>
<keyword evidence="4" id="KW-1185">Reference proteome</keyword>
<dbReference type="PANTHER" id="PTHR30461:SF23">
    <property type="entry name" value="DNA RECOMBINASE-RELATED"/>
    <property type="match status" value="1"/>
</dbReference>
<dbReference type="GO" id="GO:0000150">
    <property type="term" value="F:DNA strand exchange activity"/>
    <property type="evidence" value="ECO:0007669"/>
    <property type="project" value="InterPro"/>
</dbReference>
<dbReference type="PANTHER" id="PTHR30461">
    <property type="entry name" value="DNA-INVERTASE FROM LAMBDOID PROPHAGE"/>
    <property type="match status" value="1"/>
</dbReference>
<accession>A0A561SDE2</accession>
<evidence type="ECO:0000256" key="1">
    <source>
        <dbReference type="SAM" id="MobiDB-lite"/>
    </source>
</evidence>
<evidence type="ECO:0000313" key="4">
    <source>
        <dbReference type="Proteomes" id="UP000317940"/>
    </source>
</evidence>
<reference evidence="3 4" key="1">
    <citation type="submission" date="2019-06" db="EMBL/GenBank/DDBJ databases">
        <title>Sequencing the genomes of 1000 actinobacteria strains.</title>
        <authorList>
            <person name="Klenk H.-P."/>
        </authorList>
    </citation>
    <scope>NUCLEOTIDE SEQUENCE [LARGE SCALE GENOMIC DNA]</scope>
    <source>
        <strain evidence="3 4">DSM 44826</strain>
    </source>
</reference>
<dbReference type="SMART" id="SM00857">
    <property type="entry name" value="Resolvase"/>
    <property type="match status" value="1"/>
</dbReference>
<proteinExistence type="predicted"/>
<dbReference type="Pfam" id="PF00239">
    <property type="entry name" value="Resolvase"/>
    <property type="match status" value="1"/>
</dbReference>
<dbReference type="InterPro" id="IPR006119">
    <property type="entry name" value="Resolv_N"/>
</dbReference>
<gene>
    <name evidence="3" type="ORF">FHX73_1619</name>
</gene>
<dbReference type="OrthoDB" id="4500247at2"/>
<feature type="region of interest" description="Disordered" evidence="1">
    <location>
        <begin position="301"/>
        <end position="336"/>
    </location>
</feature>
<name>A0A561SDE2_9ACTN</name>
<dbReference type="InterPro" id="IPR050639">
    <property type="entry name" value="SSR_resolvase"/>
</dbReference>
<feature type="domain" description="Resolvase/invertase-type recombinase catalytic" evidence="2">
    <location>
        <begin position="44"/>
        <end position="199"/>
    </location>
</feature>